<protein>
    <submittedName>
        <fullName evidence="2">Regulatory protein SoxS</fullName>
    </submittedName>
</protein>
<dbReference type="AlphaFoldDB" id="A3SQY2"/>
<feature type="region of interest" description="Disordered" evidence="1">
    <location>
        <begin position="117"/>
        <end position="141"/>
    </location>
</feature>
<accession>A3SQY2</accession>
<comment type="caution">
    <text evidence="2">The sequence shown here is derived from an EMBL/GenBank/DDBJ whole genome shotgun (WGS) entry which is preliminary data.</text>
</comment>
<dbReference type="SUPFAM" id="SSF52833">
    <property type="entry name" value="Thioredoxin-like"/>
    <property type="match status" value="1"/>
</dbReference>
<proteinExistence type="predicted"/>
<name>A3SQY2_ROSNI</name>
<evidence type="ECO:0000313" key="3">
    <source>
        <dbReference type="Proteomes" id="UP000005954"/>
    </source>
</evidence>
<dbReference type="EMBL" id="AALY01000003">
    <property type="protein sequence ID" value="EAP75541.1"/>
    <property type="molecule type" value="Genomic_DNA"/>
</dbReference>
<dbReference type="InterPro" id="IPR036249">
    <property type="entry name" value="Thioredoxin-like_sf"/>
</dbReference>
<dbReference type="HOGENOM" id="CLU_137861_0_0_5"/>
<sequence length="141" mass="15764">MVLVSALCALITTQPLRAAELVMVEQVGCPWCEAWDREIAPAYPKTEEGKRAPLRRVDLHDLPEDLEFKSRPVFTPTFVLMEEGRELQRIEGYAGDQFFWFLLGQMLEAHPEATALPDEDATALPEAGATALPEAKEEVPQ</sequence>
<dbReference type="STRING" id="89187.ISM_10471"/>
<evidence type="ECO:0000313" key="2">
    <source>
        <dbReference type="EMBL" id="EAP75541.1"/>
    </source>
</evidence>
<dbReference type="Gene3D" id="3.40.30.10">
    <property type="entry name" value="Glutaredoxin"/>
    <property type="match status" value="1"/>
</dbReference>
<organism evidence="2 3">
    <name type="scientific">Roseovarius nubinhibens (strain ATCC BAA-591 / DSM 15170 / ISM)</name>
    <dbReference type="NCBI Taxonomy" id="89187"/>
    <lineage>
        <taxon>Bacteria</taxon>
        <taxon>Pseudomonadati</taxon>
        <taxon>Pseudomonadota</taxon>
        <taxon>Alphaproteobacteria</taxon>
        <taxon>Rhodobacterales</taxon>
        <taxon>Roseobacteraceae</taxon>
        <taxon>Roseovarius</taxon>
    </lineage>
</organism>
<keyword evidence="3" id="KW-1185">Reference proteome</keyword>
<reference evidence="2 3" key="1">
    <citation type="submission" date="2005-12" db="EMBL/GenBank/DDBJ databases">
        <authorList>
            <person name="Moran M.A."/>
            <person name="Ferriera S."/>
            <person name="Johnson J."/>
            <person name="Kravitz S."/>
            <person name="Halpern A."/>
            <person name="Remington K."/>
            <person name="Beeson K."/>
            <person name="Tran B."/>
            <person name="Rogers Y.-H."/>
            <person name="Friedman R."/>
            <person name="Venter J.C."/>
        </authorList>
    </citation>
    <scope>NUCLEOTIDE SEQUENCE [LARGE SCALE GENOMIC DNA]</scope>
    <source>
        <strain evidence="3">ATCC BAA-591 / DSM 15170 / ISM</strain>
    </source>
</reference>
<dbReference type="eggNOG" id="COG2143">
    <property type="taxonomic scope" value="Bacteria"/>
</dbReference>
<dbReference type="Proteomes" id="UP000005954">
    <property type="component" value="Unassembled WGS sequence"/>
</dbReference>
<gene>
    <name evidence="2" type="ORF">ISM_10471</name>
</gene>
<evidence type="ECO:0000256" key="1">
    <source>
        <dbReference type="SAM" id="MobiDB-lite"/>
    </source>
</evidence>